<keyword evidence="1" id="KW-0808">Transferase</keyword>
<dbReference type="GO" id="GO:0016301">
    <property type="term" value="F:kinase activity"/>
    <property type="evidence" value="ECO:0007669"/>
    <property type="project" value="UniProtKB-KW"/>
</dbReference>
<evidence type="ECO:0000256" key="7">
    <source>
        <dbReference type="ARBA" id="ARBA00023295"/>
    </source>
</evidence>
<dbReference type="InterPro" id="IPR007342">
    <property type="entry name" value="PsuG"/>
</dbReference>
<organism evidence="9 10">
    <name type="scientific">Cronartium quercuum f. sp. fusiforme G11</name>
    <dbReference type="NCBI Taxonomy" id="708437"/>
    <lineage>
        <taxon>Eukaryota</taxon>
        <taxon>Fungi</taxon>
        <taxon>Dikarya</taxon>
        <taxon>Basidiomycota</taxon>
        <taxon>Pucciniomycotina</taxon>
        <taxon>Pucciniomycetes</taxon>
        <taxon>Pucciniales</taxon>
        <taxon>Coleosporiaceae</taxon>
        <taxon>Cronartium</taxon>
    </lineage>
</organism>
<keyword evidence="10" id="KW-1185">Reference proteome</keyword>
<keyword evidence="2" id="KW-0479">Metal-binding</keyword>
<proteinExistence type="inferred from homology"/>
<keyword evidence="4" id="KW-0378">Hydrolase</keyword>
<name>A0A9P6TEQ7_9BASI</name>
<dbReference type="Gene3D" id="3.40.1190.20">
    <property type="match status" value="1"/>
</dbReference>
<dbReference type="GO" id="GO:0046872">
    <property type="term" value="F:metal ion binding"/>
    <property type="evidence" value="ECO:0007669"/>
    <property type="project" value="UniProtKB-KW"/>
</dbReference>
<dbReference type="HAMAP" id="MF_01876">
    <property type="entry name" value="PsiMP_glycosidase"/>
    <property type="match status" value="1"/>
</dbReference>
<dbReference type="GO" id="GO:0004730">
    <property type="term" value="F:pseudouridylate synthase activity"/>
    <property type="evidence" value="ECO:0007669"/>
    <property type="project" value="InterPro"/>
</dbReference>
<dbReference type="InterPro" id="IPR002173">
    <property type="entry name" value="Carboh/pur_kinase_PfkB_CS"/>
</dbReference>
<dbReference type="PROSITE" id="PS00584">
    <property type="entry name" value="PFKB_KINASES_2"/>
    <property type="match status" value="1"/>
</dbReference>
<keyword evidence="6" id="KW-0456">Lyase</keyword>
<dbReference type="GO" id="GO:0016798">
    <property type="term" value="F:hydrolase activity, acting on glycosyl bonds"/>
    <property type="evidence" value="ECO:0007669"/>
    <property type="project" value="UniProtKB-KW"/>
</dbReference>
<accession>A0A9P6TEQ7</accession>
<dbReference type="Gene3D" id="3.40.1790.10">
    <property type="entry name" value="Indigoidine synthase domain"/>
    <property type="match status" value="1"/>
</dbReference>
<dbReference type="OrthoDB" id="198885at2759"/>
<evidence type="ECO:0000256" key="3">
    <source>
        <dbReference type="ARBA" id="ARBA00022777"/>
    </source>
</evidence>
<dbReference type="PANTHER" id="PTHR42909">
    <property type="entry name" value="ZGC:136858"/>
    <property type="match status" value="1"/>
</dbReference>
<evidence type="ECO:0000313" key="10">
    <source>
        <dbReference type="Proteomes" id="UP000886653"/>
    </source>
</evidence>
<dbReference type="Pfam" id="PF00294">
    <property type="entry name" value="PfkB"/>
    <property type="match status" value="1"/>
</dbReference>
<evidence type="ECO:0000256" key="1">
    <source>
        <dbReference type="ARBA" id="ARBA00022679"/>
    </source>
</evidence>
<reference evidence="9" key="1">
    <citation type="submission" date="2013-11" db="EMBL/GenBank/DDBJ databases">
        <title>Genome sequence of the fusiform rust pathogen reveals effectors for host alternation and coevolution with pine.</title>
        <authorList>
            <consortium name="DOE Joint Genome Institute"/>
            <person name="Smith K."/>
            <person name="Pendleton A."/>
            <person name="Kubisiak T."/>
            <person name="Anderson C."/>
            <person name="Salamov A."/>
            <person name="Aerts A."/>
            <person name="Riley R."/>
            <person name="Clum A."/>
            <person name="Lindquist E."/>
            <person name="Ence D."/>
            <person name="Campbell M."/>
            <person name="Kronenberg Z."/>
            <person name="Feau N."/>
            <person name="Dhillon B."/>
            <person name="Hamelin R."/>
            <person name="Burleigh J."/>
            <person name="Smith J."/>
            <person name="Yandell M."/>
            <person name="Nelson C."/>
            <person name="Grigoriev I."/>
            <person name="Davis J."/>
        </authorList>
    </citation>
    <scope>NUCLEOTIDE SEQUENCE</scope>
    <source>
        <strain evidence="9">G11</strain>
    </source>
</reference>
<evidence type="ECO:0000256" key="6">
    <source>
        <dbReference type="ARBA" id="ARBA00023239"/>
    </source>
</evidence>
<dbReference type="AlphaFoldDB" id="A0A9P6TEQ7"/>
<evidence type="ECO:0000256" key="4">
    <source>
        <dbReference type="ARBA" id="ARBA00022801"/>
    </source>
</evidence>
<gene>
    <name evidence="9" type="ORF">CROQUDRAFT_655344</name>
</gene>
<dbReference type="Proteomes" id="UP000886653">
    <property type="component" value="Unassembled WGS sequence"/>
</dbReference>
<keyword evidence="5" id="KW-0464">Manganese</keyword>
<dbReference type="PANTHER" id="PTHR42909:SF1">
    <property type="entry name" value="CARBOHYDRATE KINASE PFKB DOMAIN-CONTAINING PROTEIN"/>
    <property type="match status" value="1"/>
</dbReference>
<keyword evidence="7" id="KW-0326">Glycosidase</keyword>
<evidence type="ECO:0000256" key="2">
    <source>
        <dbReference type="ARBA" id="ARBA00022723"/>
    </source>
</evidence>
<evidence type="ECO:0000256" key="5">
    <source>
        <dbReference type="ARBA" id="ARBA00023211"/>
    </source>
</evidence>
<evidence type="ECO:0000313" key="9">
    <source>
        <dbReference type="EMBL" id="KAG0147998.1"/>
    </source>
</evidence>
<dbReference type="EMBL" id="MU167241">
    <property type="protein sequence ID" value="KAG0147998.1"/>
    <property type="molecule type" value="Genomic_DNA"/>
</dbReference>
<dbReference type="Pfam" id="PF04227">
    <property type="entry name" value="Indigoidine_A"/>
    <property type="match status" value="1"/>
</dbReference>
<keyword evidence="3" id="KW-0418">Kinase</keyword>
<dbReference type="GO" id="GO:0005737">
    <property type="term" value="C:cytoplasm"/>
    <property type="evidence" value="ECO:0007669"/>
    <property type="project" value="TreeGrafter"/>
</dbReference>
<protein>
    <recommendedName>
        <fullName evidence="8">Carbohydrate kinase PfkB domain-containing protein</fullName>
    </recommendedName>
</protein>
<sequence length="752" mass="80125">MSAFRSRTVLSSLRRGPIVYTRTLSSVTSKGLLEISDEVQDALQQGLPIVTLESAIITHGLPFSSASTLPTELENLARNLGVIPAHVALLHGKIKLGLSQSELTELADPQGAKQRWKVGSRDLAGAISQRVSGGTTVSATMTISHLAGIKIFATGGIGGVHRGAQTTMDISSDLTELGKTPVAVVCAGAKSILDIGLTLEYLETLGVPVVTVSEEKEFPAFYTAHSGFKAPMNCSTAHGCAEMIHASDRLKLNTGIVFGVPIPKAHAESGQMIQEAVQQAVDESIQLGLHRRGKEVTPWLLAKIADLTAGRSVTANIALIRNNVAMAAKIAKEYQVIKGPPRYAKLGLTSHDLRDMKLHRPVGTATEKSKSRLFVIGGSAIDITSQPHKDVHVASTTAPGKVKISAGGVALNLARTASALGVQDVKLVSMMGGKKCPLASMLKSEITKVGLRTDGLYESDDESARTAVVSMFLDSQGNLTQGVADMACLEGFEGRQLPHIIRKDNPKVVCIDANLSTRTIQAVLNECHKIGSVVVFEPTSAFKSVKILPSLLQLNASPTPPNLLMLPNHIELEALNHAISSDQDHHLTSSTGWFDVLSSFGLDERFREGVKRKLPSWVTELGTLQMATKLLPFLKVLVIKKDKDGLVVIGRMGSQSALTPGWVSSGQVAIKHWSAPSIEGINVNVTGAGDTFGGAIISGITNDFDLENLSDWDKLIPIAQSAALQTLKSEDAVGCLDSLKDLITQPIQKFKK</sequence>
<dbReference type="InterPro" id="IPR011611">
    <property type="entry name" value="PfkB_dom"/>
</dbReference>
<dbReference type="SUPFAM" id="SSF53613">
    <property type="entry name" value="Ribokinase-like"/>
    <property type="match status" value="1"/>
</dbReference>
<dbReference type="InterPro" id="IPR022830">
    <property type="entry name" value="Indigdn_synthA-like"/>
</dbReference>
<comment type="caution">
    <text evidence="9">The sequence shown here is derived from an EMBL/GenBank/DDBJ whole genome shotgun (WGS) entry which is preliminary data.</text>
</comment>
<feature type="domain" description="Carbohydrate kinase PfkB" evidence="8">
    <location>
        <begin position="372"/>
        <end position="476"/>
    </location>
</feature>
<dbReference type="InterPro" id="IPR029056">
    <property type="entry name" value="Ribokinase-like"/>
</dbReference>
<dbReference type="SUPFAM" id="SSF110581">
    <property type="entry name" value="Indigoidine synthase A-like"/>
    <property type="match status" value="1"/>
</dbReference>
<evidence type="ECO:0000259" key="8">
    <source>
        <dbReference type="Pfam" id="PF00294"/>
    </source>
</evidence>